<dbReference type="PROSITE" id="PS50088">
    <property type="entry name" value="ANK_REPEAT"/>
    <property type="match status" value="1"/>
</dbReference>
<dbReference type="PROSITE" id="PS50297">
    <property type="entry name" value="ANK_REP_REGION"/>
    <property type="match status" value="1"/>
</dbReference>
<dbReference type="PANTHER" id="PTHR24198">
    <property type="entry name" value="ANKYRIN REPEAT AND PROTEIN KINASE DOMAIN-CONTAINING PROTEIN"/>
    <property type="match status" value="1"/>
</dbReference>
<dbReference type="SMART" id="SM00248">
    <property type="entry name" value="ANK"/>
    <property type="match status" value="6"/>
</dbReference>
<dbReference type="EMBL" id="JBFTWV010000005">
    <property type="protein sequence ID" value="KAL2799949.1"/>
    <property type="molecule type" value="Genomic_DNA"/>
</dbReference>
<dbReference type="Proteomes" id="UP001610563">
    <property type="component" value="Unassembled WGS sequence"/>
</dbReference>
<dbReference type="InterPro" id="IPR002110">
    <property type="entry name" value="Ankyrin_rpt"/>
</dbReference>
<gene>
    <name evidence="4" type="ORF">BJX66DRAFT_291991</name>
</gene>
<accession>A0ABR4GN12</accession>
<dbReference type="Pfam" id="PF12796">
    <property type="entry name" value="Ank_2"/>
    <property type="match status" value="2"/>
</dbReference>
<proteinExistence type="predicted"/>
<evidence type="ECO:0000256" key="3">
    <source>
        <dbReference type="PROSITE-ProRule" id="PRU00023"/>
    </source>
</evidence>
<dbReference type="Gene3D" id="1.25.40.20">
    <property type="entry name" value="Ankyrin repeat-containing domain"/>
    <property type="match status" value="2"/>
</dbReference>
<dbReference type="PANTHER" id="PTHR24198:SF165">
    <property type="entry name" value="ANKYRIN REPEAT-CONTAINING PROTEIN-RELATED"/>
    <property type="match status" value="1"/>
</dbReference>
<keyword evidence="1" id="KW-0677">Repeat</keyword>
<sequence length="409" mass="44850">MSRPHSLYALPPELIALVAEILCANDKVNLLRAFPLLLPAFPRSIILETDGNRTDLLSAVSPECNSPLSVWDISAEDLGDEEDEEVELATYPGAGLEQFIGCPDTYTKSDTDASTPRSPIYIPSLAAGSRAGTAYEGSNMLHVLAQTGDLRLLRAITILHNTPPLPVNDINHLDRTPVSLACEAGHLSTVKFLAGFTPSGLVTWDAQDDMPISWAAREGHTEIVRYVLSQPEIMRLSPTYWFHDPACIAVREGQVDVVGVLVEVVNLRIEQVRAESLAKSRHGAAAGVDGEDGDGDEEKDEAVEIGRIADRCSWPPLRYAINEGNTDIVEKLLQLKTLDISRQQGMPWRKTPLFLACRRGHVRIVELLLDKDSSNINTRNPSGKTALARAREDVRMDIVELLIARGAEE</sequence>
<evidence type="ECO:0000313" key="4">
    <source>
        <dbReference type="EMBL" id="KAL2799949.1"/>
    </source>
</evidence>
<dbReference type="InterPro" id="IPR036770">
    <property type="entry name" value="Ankyrin_rpt-contain_sf"/>
</dbReference>
<keyword evidence="2 3" id="KW-0040">ANK repeat</keyword>
<keyword evidence="5" id="KW-1185">Reference proteome</keyword>
<evidence type="ECO:0000256" key="1">
    <source>
        <dbReference type="ARBA" id="ARBA00022737"/>
    </source>
</evidence>
<name>A0ABR4GN12_9EURO</name>
<organism evidence="4 5">
    <name type="scientific">Aspergillus keveii</name>
    <dbReference type="NCBI Taxonomy" id="714993"/>
    <lineage>
        <taxon>Eukaryota</taxon>
        <taxon>Fungi</taxon>
        <taxon>Dikarya</taxon>
        <taxon>Ascomycota</taxon>
        <taxon>Pezizomycotina</taxon>
        <taxon>Eurotiomycetes</taxon>
        <taxon>Eurotiomycetidae</taxon>
        <taxon>Eurotiales</taxon>
        <taxon>Aspergillaceae</taxon>
        <taxon>Aspergillus</taxon>
        <taxon>Aspergillus subgen. Nidulantes</taxon>
    </lineage>
</organism>
<protein>
    <submittedName>
        <fullName evidence="4">Ankyrin repeat-containing domain protein</fullName>
    </submittedName>
</protein>
<feature type="repeat" description="ANK" evidence="3">
    <location>
        <begin position="382"/>
        <end position="409"/>
    </location>
</feature>
<dbReference type="SUPFAM" id="SSF48403">
    <property type="entry name" value="Ankyrin repeat"/>
    <property type="match status" value="1"/>
</dbReference>
<reference evidence="4 5" key="1">
    <citation type="submission" date="2024-07" db="EMBL/GenBank/DDBJ databases">
        <title>Section-level genome sequencing and comparative genomics of Aspergillus sections Usti and Cavernicolus.</title>
        <authorList>
            <consortium name="Lawrence Berkeley National Laboratory"/>
            <person name="Nybo J.L."/>
            <person name="Vesth T.C."/>
            <person name="Theobald S."/>
            <person name="Frisvad J.C."/>
            <person name="Larsen T.O."/>
            <person name="Kjaerboelling I."/>
            <person name="Rothschild-Mancinelli K."/>
            <person name="Lyhne E.K."/>
            <person name="Kogle M.E."/>
            <person name="Barry K."/>
            <person name="Clum A."/>
            <person name="Na H."/>
            <person name="Ledsgaard L."/>
            <person name="Lin J."/>
            <person name="Lipzen A."/>
            <person name="Kuo A."/>
            <person name="Riley R."/>
            <person name="Mondo S."/>
            <person name="Labutti K."/>
            <person name="Haridas S."/>
            <person name="Pangalinan J."/>
            <person name="Salamov A.A."/>
            <person name="Simmons B.A."/>
            <person name="Magnuson J.K."/>
            <person name="Chen J."/>
            <person name="Drula E."/>
            <person name="Henrissat B."/>
            <person name="Wiebenga A."/>
            <person name="Lubbers R.J."/>
            <person name="Gomes A.C."/>
            <person name="Makela M.R."/>
            <person name="Stajich J."/>
            <person name="Grigoriev I.V."/>
            <person name="Mortensen U.H."/>
            <person name="De Vries R.P."/>
            <person name="Baker S.E."/>
            <person name="Andersen M.R."/>
        </authorList>
    </citation>
    <scope>NUCLEOTIDE SEQUENCE [LARGE SCALE GENOMIC DNA]</scope>
    <source>
        <strain evidence="4 5">CBS 209.92</strain>
    </source>
</reference>
<comment type="caution">
    <text evidence="4">The sequence shown here is derived from an EMBL/GenBank/DDBJ whole genome shotgun (WGS) entry which is preliminary data.</text>
</comment>
<evidence type="ECO:0000256" key="2">
    <source>
        <dbReference type="ARBA" id="ARBA00023043"/>
    </source>
</evidence>
<evidence type="ECO:0000313" key="5">
    <source>
        <dbReference type="Proteomes" id="UP001610563"/>
    </source>
</evidence>